<comment type="caution">
    <text evidence="2">The sequence shown here is derived from an EMBL/GenBank/DDBJ whole genome shotgun (WGS) entry which is preliminary data.</text>
</comment>
<accession>A0ABT6DGA7</accession>
<dbReference type="InterPro" id="IPR001387">
    <property type="entry name" value="Cro/C1-type_HTH"/>
</dbReference>
<reference evidence="2" key="1">
    <citation type="submission" date="2022-08" db="EMBL/GenBank/DDBJ databases">
        <title>Novel Bdellovibrio Species Isolated from Svalbard: Designation Bdellovibrio svalbardensis.</title>
        <authorList>
            <person name="Mitchell R.J."/>
            <person name="Choi S.Y."/>
        </authorList>
    </citation>
    <scope>NUCLEOTIDE SEQUENCE</scope>
    <source>
        <strain evidence="2">PAP01</strain>
    </source>
</reference>
<sequence length="266" mass="30695">MQSDKKIDYRSFILREYEKRKKKNPRYSMRAFARDIGMNSSRMSEMLSGKGGISESRAVNIAEKLNLPAGIKDYFVDLVIVEHSRSEQVRENAEKRLRNRGDHYFEINHDAFKMISEWYHVALLECFHLSGFQPNPQSISDKLGITIEQSEEAFQRLTSLGLLNLTPEGVWEISHDSHKTLQDVPNEAIREFHRQVIGKAVGSIKENNVDSRDFSAVMLATSKEGLSYAKTRIRDFRRELTQELESMADKNSVYCMSIQFFEVSGE</sequence>
<dbReference type="EMBL" id="JANRMI010000002">
    <property type="protein sequence ID" value="MDG0815894.1"/>
    <property type="molecule type" value="Genomic_DNA"/>
</dbReference>
<dbReference type="Pfam" id="PF14394">
    <property type="entry name" value="DUF4423"/>
    <property type="match status" value="1"/>
</dbReference>
<dbReference type="CDD" id="cd00093">
    <property type="entry name" value="HTH_XRE"/>
    <property type="match status" value="1"/>
</dbReference>
<dbReference type="InterPro" id="IPR025537">
    <property type="entry name" value="DUF4423"/>
</dbReference>
<evidence type="ECO:0000259" key="1">
    <source>
        <dbReference type="Pfam" id="PF14394"/>
    </source>
</evidence>
<dbReference type="Gene3D" id="1.10.260.40">
    <property type="entry name" value="lambda repressor-like DNA-binding domains"/>
    <property type="match status" value="1"/>
</dbReference>
<proteinExistence type="predicted"/>
<keyword evidence="3" id="KW-1185">Reference proteome</keyword>
<evidence type="ECO:0000313" key="2">
    <source>
        <dbReference type="EMBL" id="MDG0815894.1"/>
    </source>
</evidence>
<dbReference type="SUPFAM" id="SSF47413">
    <property type="entry name" value="lambda repressor-like DNA-binding domains"/>
    <property type="match status" value="1"/>
</dbReference>
<feature type="domain" description="DUF4423" evidence="1">
    <location>
        <begin position="106"/>
        <end position="263"/>
    </location>
</feature>
<dbReference type="NCBIfam" id="TIGR02147">
    <property type="entry name" value="Fsuc_second"/>
    <property type="match status" value="1"/>
</dbReference>
<protein>
    <submittedName>
        <fullName evidence="2">TIGR02147 family protein</fullName>
    </submittedName>
</protein>
<dbReference type="InterPro" id="IPR011873">
    <property type="entry name" value="CHP02147"/>
</dbReference>
<dbReference type="InterPro" id="IPR010982">
    <property type="entry name" value="Lambda_DNA-bd_dom_sf"/>
</dbReference>
<organism evidence="2 3">
    <name type="scientific">Bdellovibrio svalbardensis</name>
    <dbReference type="NCBI Taxonomy" id="2972972"/>
    <lineage>
        <taxon>Bacteria</taxon>
        <taxon>Pseudomonadati</taxon>
        <taxon>Bdellovibrionota</taxon>
        <taxon>Bdellovibrionia</taxon>
        <taxon>Bdellovibrionales</taxon>
        <taxon>Pseudobdellovibrionaceae</taxon>
        <taxon>Bdellovibrio</taxon>
    </lineage>
</organism>
<dbReference type="RefSeq" id="WP_277577373.1">
    <property type="nucleotide sequence ID" value="NZ_JANRMI010000002.1"/>
</dbReference>
<evidence type="ECO:0000313" key="3">
    <source>
        <dbReference type="Proteomes" id="UP001152321"/>
    </source>
</evidence>
<gene>
    <name evidence="2" type="ORF">NWE73_05945</name>
</gene>
<name>A0ABT6DGA7_9BACT</name>
<dbReference type="Proteomes" id="UP001152321">
    <property type="component" value="Unassembled WGS sequence"/>
</dbReference>